<evidence type="ECO:0000256" key="1">
    <source>
        <dbReference type="ARBA" id="ARBA00004604"/>
    </source>
</evidence>
<comment type="subcellular location">
    <subcellularLocation>
        <location evidence="1">Nucleus</location>
        <location evidence="1">Nucleolus</location>
    </subcellularLocation>
</comment>
<dbReference type="Proteomes" id="UP000277580">
    <property type="component" value="Unassembled WGS sequence"/>
</dbReference>
<keyword evidence="7" id="KW-1185">Reference proteome</keyword>
<dbReference type="OrthoDB" id="5429132at2759"/>
<dbReference type="AlphaFoldDB" id="A0A3N4KL22"/>
<proteinExistence type="inferred from homology"/>
<accession>A0A3N4KL22</accession>
<dbReference type="InterPro" id="IPR028160">
    <property type="entry name" value="Slx9-like"/>
</dbReference>
<reference evidence="6 7" key="1">
    <citation type="journal article" date="2018" name="Nat. Ecol. Evol.">
        <title>Pezizomycetes genomes reveal the molecular basis of ectomycorrhizal truffle lifestyle.</title>
        <authorList>
            <person name="Murat C."/>
            <person name="Payen T."/>
            <person name="Noel B."/>
            <person name="Kuo A."/>
            <person name="Morin E."/>
            <person name="Chen J."/>
            <person name="Kohler A."/>
            <person name="Krizsan K."/>
            <person name="Balestrini R."/>
            <person name="Da Silva C."/>
            <person name="Montanini B."/>
            <person name="Hainaut M."/>
            <person name="Levati E."/>
            <person name="Barry K.W."/>
            <person name="Belfiori B."/>
            <person name="Cichocki N."/>
            <person name="Clum A."/>
            <person name="Dockter R.B."/>
            <person name="Fauchery L."/>
            <person name="Guy J."/>
            <person name="Iotti M."/>
            <person name="Le Tacon F."/>
            <person name="Lindquist E.A."/>
            <person name="Lipzen A."/>
            <person name="Malagnac F."/>
            <person name="Mello A."/>
            <person name="Molinier V."/>
            <person name="Miyauchi S."/>
            <person name="Poulain J."/>
            <person name="Riccioni C."/>
            <person name="Rubini A."/>
            <person name="Sitrit Y."/>
            <person name="Splivallo R."/>
            <person name="Traeger S."/>
            <person name="Wang M."/>
            <person name="Zifcakova L."/>
            <person name="Wipf D."/>
            <person name="Zambonelli A."/>
            <person name="Paolocci F."/>
            <person name="Nowrousian M."/>
            <person name="Ottonello S."/>
            <person name="Baldrian P."/>
            <person name="Spatafora J.W."/>
            <person name="Henrissat B."/>
            <person name="Nagy L.G."/>
            <person name="Aury J.M."/>
            <person name="Wincker P."/>
            <person name="Grigoriev I.V."/>
            <person name="Bonfante P."/>
            <person name="Martin F.M."/>
        </authorList>
    </citation>
    <scope>NUCLEOTIDE SEQUENCE [LARGE SCALE GENOMIC DNA]</scope>
    <source>
        <strain evidence="6 7">CCBAS932</strain>
    </source>
</reference>
<name>A0A3N4KL22_9PEZI</name>
<dbReference type="Pfam" id="PF15341">
    <property type="entry name" value="SLX9"/>
    <property type="match status" value="1"/>
</dbReference>
<dbReference type="GO" id="GO:0030688">
    <property type="term" value="C:preribosome, small subunit precursor"/>
    <property type="evidence" value="ECO:0007669"/>
    <property type="project" value="InterPro"/>
</dbReference>
<sequence length="166" mass="17911">MVSKLHTRRTTFLTRITKPTPTPSARSRRRATKALQNNLVTQLDSLASALDDVVVKAPPTSATGAVVQGEGEGVGKKSMKSRPGAMKRKEKVVRNECERFGKNLAIMAAGMAAAAVGEGQGEGQVAVAVKRPSTWEALRGFIEGTMERKEEFVKKEEGGKEDEMVL</sequence>
<comment type="similarity">
    <text evidence="2">Belongs to the SLX9 family.</text>
</comment>
<feature type="region of interest" description="Disordered" evidence="5">
    <location>
        <begin position="63"/>
        <end position="91"/>
    </location>
</feature>
<feature type="compositionally biased region" description="Basic residues" evidence="5">
    <location>
        <begin position="77"/>
        <end position="91"/>
    </location>
</feature>
<protein>
    <recommendedName>
        <fullName evidence="3">Ribosome biogenesis protein SLX9</fullName>
    </recommendedName>
</protein>
<evidence type="ECO:0000313" key="7">
    <source>
        <dbReference type="Proteomes" id="UP000277580"/>
    </source>
</evidence>
<evidence type="ECO:0000256" key="3">
    <source>
        <dbReference type="ARBA" id="ARBA00021321"/>
    </source>
</evidence>
<dbReference type="GO" id="GO:0005730">
    <property type="term" value="C:nucleolus"/>
    <property type="evidence" value="ECO:0007669"/>
    <property type="project" value="UniProtKB-SubCell"/>
</dbReference>
<keyword evidence="4" id="KW-0539">Nucleus</keyword>
<evidence type="ECO:0000313" key="6">
    <source>
        <dbReference type="EMBL" id="RPB11267.1"/>
    </source>
</evidence>
<evidence type="ECO:0000256" key="5">
    <source>
        <dbReference type="SAM" id="MobiDB-lite"/>
    </source>
</evidence>
<dbReference type="GO" id="GO:0030686">
    <property type="term" value="C:90S preribosome"/>
    <property type="evidence" value="ECO:0007669"/>
    <property type="project" value="InterPro"/>
</dbReference>
<dbReference type="GO" id="GO:0000462">
    <property type="term" value="P:maturation of SSU-rRNA from tricistronic rRNA transcript (SSU-rRNA, 5.8S rRNA, LSU-rRNA)"/>
    <property type="evidence" value="ECO:0007669"/>
    <property type="project" value="InterPro"/>
</dbReference>
<gene>
    <name evidence="6" type="ORF">P167DRAFT_606674</name>
</gene>
<evidence type="ECO:0000256" key="4">
    <source>
        <dbReference type="ARBA" id="ARBA00023242"/>
    </source>
</evidence>
<dbReference type="InParanoid" id="A0A3N4KL22"/>
<organism evidence="6 7">
    <name type="scientific">Morchella conica CCBAS932</name>
    <dbReference type="NCBI Taxonomy" id="1392247"/>
    <lineage>
        <taxon>Eukaryota</taxon>
        <taxon>Fungi</taxon>
        <taxon>Dikarya</taxon>
        <taxon>Ascomycota</taxon>
        <taxon>Pezizomycotina</taxon>
        <taxon>Pezizomycetes</taxon>
        <taxon>Pezizales</taxon>
        <taxon>Morchellaceae</taxon>
        <taxon>Morchella</taxon>
    </lineage>
</organism>
<evidence type="ECO:0000256" key="2">
    <source>
        <dbReference type="ARBA" id="ARBA00011022"/>
    </source>
</evidence>
<dbReference type="EMBL" id="ML119137">
    <property type="protein sequence ID" value="RPB11267.1"/>
    <property type="molecule type" value="Genomic_DNA"/>
</dbReference>